<evidence type="ECO:0000313" key="6">
    <source>
        <dbReference type="Proteomes" id="UP000323380"/>
    </source>
</evidence>
<evidence type="ECO:0000313" key="5">
    <source>
        <dbReference type="EMBL" id="TYB44178.1"/>
    </source>
</evidence>
<feature type="repeat" description="WD" evidence="3">
    <location>
        <begin position="1030"/>
        <end position="1062"/>
    </location>
</feature>
<dbReference type="Pfam" id="PF00400">
    <property type="entry name" value="WD40"/>
    <property type="match status" value="9"/>
</dbReference>
<dbReference type="STRING" id="1220554.GCA_001552135_05836"/>
<dbReference type="PROSITE" id="PS00678">
    <property type="entry name" value="WD_REPEATS_1"/>
    <property type="match status" value="4"/>
</dbReference>
<dbReference type="EMBL" id="VSFG01000005">
    <property type="protein sequence ID" value="TYB44178.1"/>
    <property type="molecule type" value="Genomic_DNA"/>
</dbReference>
<feature type="repeat" description="WD" evidence="3">
    <location>
        <begin position="1325"/>
        <end position="1366"/>
    </location>
</feature>
<proteinExistence type="predicted"/>
<feature type="repeat" description="WD" evidence="3">
    <location>
        <begin position="1115"/>
        <end position="1157"/>
    </location>
</feature>
<evidence type="ECO:0000256" key="2">
    <source>
        <dbReference type="ARBA" id="ARBA00022737"/>
    </source>
</evidence>
<organism evidence="5 6">
    <name type="scientific">Actinomadura chibensis</name>
    <dbReference type="NCBI Taxonomy" id="392828"/>
    <lineage>
        <taxon>Bacteria</taxon>
        <taxon>Bacillati</taxon>
        <taxon>Actinomycetota</taxon>
        <taxon>Actinomycetes</taxon>
        <taxon>Streptosporangiales</taxon>
        <taxon>Thermomonosporaceae</taxon>
        <taxon>Actinomadura</taxon>
    </lineage>
</organism>
<evidence type="ECO:0000256" key="1">
    <source>
        <dbReference type="ARBA" id="ARBA00022574"/>
    </source>
</evidence>
<dbReference type="InterPro" id="IPR015943">
    <property type="entry name" value="WD40/YVTN_repeat-like_dom_sf"/>
</dbReference>
<evidence type="ECO:0000256" key="3">
    <source>
        <dbReference type="PROSITE-ProRule" id="PRU00221"/>
    </source>
</evidence>
<gene>
    <name evidence="5" type="ORF">FXF69_24820</name>
</gene>
<dbReference type="Pfam" id="PF20703">
    <property type="entry name" value="nSTAND1"/>
    <property type="match status" value="1"/>
</dbReference>
<feature type="repeat" description="WD" evidence="3">
    <location>
        <begin position="1073"/>
        <end position="1113"/>
    </location>
</feature>
<dbReference type="SUPFAM" id="SSF50969">
    <property type="entry name" value="YVTN repeat-like/Quinoprotein amine dehydrogenase"/>
    <property type="match status" value="1"/>
</dbReference>
<dbReference type="Gene3D" id="2.130.10.10">
    <property type="entry name" value="YVTN repeat-like/Quinoprotein amine dehydrogenase"/>
    <property type="match status" value="4"/>
</dbReference>
<dbReference type="PANTHER" id="PTHR19879">
    <property type="entry name" value="TRANSCRIPTION INITIATION FACTOR TFIID"/>
    <property type="match status" value="1"/>
</dbReference>
<dbReference type="InterPro" id="IPR020472">
    <property type="entry name" value="WD40_PAC1"/>
</dbReference>
<dbReference type="SMART" id="SM00320">
    <property type="entry name" value="WD40"/>
    <property type="match status" value="14"/>
</dbReference>
<dbReference type="PANTHER" id="PTHR19879:SF9">
    <property type="entry name" value="TRANSCRIPTION INITIATION FACTOR TFIID SUBUNIT 5"/>
    <property type="match status" value="1"/>
</dbReference>
<dbReference type="InterPro" id="IPR049052">
    <property type="entry name" value="nSTAND1"/>
</dbReference>
<sequence length="1394" mass="148116">MRAGVRARVIRWAGARRRRWTSAGLLSVLAAGALAPLLTSGVATAGLGAVAAVGGNVLTDVVKAGVARLGGGHSREDLEAELERGVQRILEDGGERADLLRAEIAEVLREVGAVGAAIEAVIETGDRRTQTELAAGLAAVGEEFQEFGFVLADLRVQLGHLREDIDRQGGRLRRQSAELRLAVDLGYRQATDTRLLLEQVAAIERRTRPRPGRAETGERRSGECPYRGLVAFTEADAGVFHGREVVTAQLVAKLAQRLPGTGPLVVTGASGAGKSSLLRAGLLPAIGRGELSAEARDWPRHVLDRPTGTPLARLAALIAGLAGLEAPGVLRSLAERPDEAGLLVRQAADTDARRRGLPGGAARLILVVDQFEELFTLEDAAERADAERDAFVTALHAATAPPADALVLIAVRGDFIDRCARHPLLAAALQDGPFIVGPMPAADLRRAITGPADAAGLEIEPGLIDTILSGLRSPTGGYDAGVLPLLSQTMLTIWEHREDDRLTGRGYALTGGVTEAVATSAEAAYTDLDDDQRRLTRHVFHRLTAVSRDGRLARRTVQRSDLRPTDADRPAVDRILDAFAARRLIVVDDTGVEIAHEALLHAWPRLRGWLDADLADHALYNQLQDAADEWAGHGHAASFLFRGERLAVVQSARARWQADPGRFPALTPATSDFLDASARAQVRARRRRRAVQGALSVLVVTALVFGTMAARSSSSARHQRDVALSRQLIAQSRLQTADPGTAALLGAAAWRLDPSPEARANLITLLAKPGRGVFASVPETVTSLELSPDGRTLLVGTLGELSFWDVRTRRRVGAPLTRPMGRAYGTFSPDGRVVATSSTVDHAVRLWDVRTRRQLGAPLPSEFGMSPDLVFQPGGGMLAVSTSGKVRLWDASTRRPIGRPLYGSGSGGGPPSVGFSPDGRTMAIGADGMTRLIDPRTREQIGPPIRNGRAGVDSVVFSPRGHMLAIIAGSAVRVWNVKTRKQIGDPFVADKSGVTSVAFSQDEGALAVGGDGNAVRLWNIGTRRQIGEPITGHTDSVTSLIFLDGGRTLITGSTDGTVRLWNPAAHRQIGDPLTGHRHGILAQALSRDGLLATGGSDETVRLWDLRGKRQLGAPLKGHADPVVSLAFAPDGRVLASANGNDKSVRLWDVHGRRQLGALILPGEYVSAVGFSPDGRTLVTGGGDYIRFWDVRTRRQIGAPVTGTGYSAAFSPDGRALATDDENTVRMWSAKTHEQIGGAFAGHQNPVPSVAFSPDGRVLASGGLDSTIRLWNVRTHRQIGPPLAGHHAFVSSVAFSRDGRFLASASGDGTIRLWDTETQAQLGEALTGHSGVVGGVAFSPDGRTLISSGADGTVRLWDVGTPPDLHAAVCSIAGRSLTREEWARYVPGQKFRTVC</sequence>
<comment type="caution">
    <text evidence="5">The sequence shown here is derived from an EMBL/GenBank/DDBJ whole genome shotgun (WGS) entry which is preliminary data.</text>
</comment>
<dbReference type="InterPro" id="IPR011044">
    <property type="entry name" value="Quino_amine_DH_bsu"/>
</dbReference>
<dbReference type="InterPro" id="IPR019775">
    <property type="entry name" value="WD40_repeat_CS"/>
</dbReference>
<name>A0A5D0NIJ6_9ACTN</name>
<reference evidence="5 6" key="1">
    <citation type="submission" date="2019-08" db="EMBL/GenBank/DDBJ databases">
        <title>Actinomadura sp. nov. CYP1-5 isolated from mountain soil.</title>
        <authorList>
            <person name="Songsumanus A."/>
            <person name="Kuncharoen N."/>
            <person name="Kudo T."/>
            <person name="Yuki M."/>
            <person name="Igarashi Y."/>
            <person name="Tanasupawat S."/>
        </authorList>
    </citation>
    <scope>NUCLEOTIDE SEQUENCE [LARGE SCALE GENOMIC DNA]</scope>
    <source>
        <strain evidence="5 6">JCM 14158</strain>
    </source>
</reference>
<feature type="repeat" description="WD" evidence="3">
    <location>
        <begin position="987"/>
        <end position="1028"/>
    </location>
</feature>
<evidence type="ECO:0000259" key="4">
    <source>
        <dbReference type="Pfam" id="PF20703"/>
    </source>
</evidence>
<keyword evidence="1 3" id="KW-0853">WD repeat</keyword>
<dbReference type="Proteomes" id="UP000323380">
    <property type="component" value="Unassembled WGS sequence"/>
</dbReference>
<feature type="repeat" description="WD" evidence="3">
    <location>
        <begin position="1239"/>
        <end position="1280"/>
    </location>
</feature>
<dbReference type="InterPro" id="IPR001680">
    <property type="entry name" value="WD40_rpt"/>
</dbReference>
<dbReference type="InterPro" id="IPR036322">
    <property type="entry name" value="WD40_repeat_dom_sf"/>
</dbReference>
<dbReference type="PROSITE" id="PS50294">
    <property type="entry name" value="WD_REPEATS_REGION"/>
    <property type="match status" value="7"/>
</dbReference>
<dbReference type="SUPFAM" id="SSF50978">
    <property type="entry name" value="WD40 repeat-like"/>
    <property type="match status" value="2"/>
</dbReference>
<keyword evidence="2" id="KW-0677">Repeat</keyword>
<dbReference type="CDD" id="cd00200">
    <property type="entry name" value="WD40"/>
    <property type="match status" value="2"/>
</dbReference>
<dbReference type="PRINTS" id="PR00320">
    <property type="entry name" value="GPROTEINBRPT"/>
</dbReference>
<protein>
    <recommendedName>
        <fullName evidence="4">Novel STAND NTPase 1 domain-containing protein</fullName>
    </recommendedName>
</protein>
<feature type="domain" description="Novel STAND NTPase 1" evidence="4">
    <location>
        <begin position="225"/>
        <end position="636"/>
    </location>
</feature>
<accession>A0A5D0NIJ6</accession>
<keyword evidence="6" id="KW-1185">Reference proteome</keyword>
<dbReference type="PROSITE" id="PS50082">
    <property type="entry name" value="WD_REPEATS_2"/>
    <property type="match status" value="7"/>
</dbReference>
<feature type="repeat" description="WD" evidence="3">
    <location>
        <begin position="1282"/>
        <end position="1323"/>
    </location>
</feature>